<dbReference type="EMBL" id="JABEYC010000136">
    <property type="protein sequence ID" value="KAF4982057.1"/>
    <property type="molecule type" value="Genomic_DNA"/>
</dbReference>
<reference evidence="2" key="1">
    <citation type="journal article" date="2020" name="BMC Genomics">
        <title>Correction to: Identification and distribution of gene clusters required for synthesis of sphingolipid metabolism inhibitors in diverse species of the filamentous fungus Fusarium.</title>
        <authorList>
            <person name="Kim H.S."/>
            <person name="Lohmar J.M."/>
            <person name="Busman M."/>
            <person name="Brown D.W."/>
            <person name="Naumann T.A."/>
            <person name="Divon H.H."/>
            <person name="Lysoe E."/>
            <person name="Uhlig S."/>
            <person name="Proctor R.H."/>
        </authorList>
    </citation>
    <scope>NUCLEOTIDE SEQUENCE</scope>
    <source>
        <strain evidence="2">NRRL 22465</strain>
    </source>
</reference>
<feature type="region of interest" description="Disordered" evidence="1">
    <location>
        <begin position="1194"/>
        <end position="1287"/>
    </location>
</feature>
<dbReference type="OrthoDB" id="3497519at2759"/>
<accession>A0A8H4XNM3</accession>
<protein>
    <submittedName>
        <fullName evidence="2">Uncharacterized protein</fullName>
    </submittedName>
</protein>
<name>A0A8H4XNM3_9HYPO</name>
<feature type="compositionally biased region" description="Low complexity" evidence="1">
    <location>
        <begin position="1"/>
        <end position="22"/>
    </location>
</feature>
<evidence type="ECO:0000313" key="2">
    <source>
        <dbReference type="EMBL" id="KAF4982057.1"/>
    </source>
</evidence>
<keyword evidence="3" id="KW-1185">Reference proteome</keyword>
<gene>
    <name evidence="2" type="ORF">FZEAL_2244</name>
</gene>
<proteinExistence type="predicted"/>
<evidence type="ECO:0000313" key="3">
    <source>
        <dbReference type="Proteomes" id="UP000635477"/>
    </source>
</evidence>
<feature type="compositionally biased region" description="Polar residues" evidence="1">
    <location>
        <begin position="28"/>
        <end position="45"/>
    </location>
</feature>
<feature type="region of interest" description="Disordered" evidence="1">
    <location>
        <begin position="1103"/>
        <end position="1124"/>
    </location>
</feature>
<feature type="compositionally biased region" description="Basic and acidic residues" evidence="1">
    <location>
        <begin position="1268"/>
        <end position="1282"/>
    </location>
</feature>
<feature type="compositionally biased region" description="Basic and acidic residues" evidence="1">
    <location>
        <begin position="1231"/>
        <end position="1242"/>
    </location>
</feature>
<feature type="region of interest" description="Disordered" evidence="1">
    <location>
        <begin position="1"/>
        <end position="72"/>
    </location>
</feature>
<sequence length="1310" mass="146269">MSSNPSAGIPPGGQPSSSSQNGHLPSLAQVNSKHPFTPAKSSSKGSWDHVQYIPPWTDPNWQDEGPEREKTDWKINDAVLDRLRPAVLARDQFNGPTNYAHRFSVFPGRNDGRSRTSPTRAESRKLFPAYDKSERDVRTGKDLFDRFEQAANESGRALDDYMADERLDLQAMDEPAQKYMQLYEDLLHAEKYLTMEDAQFEGLSGPLYPLMDRDKWVDTSSRGGDSTTPRCVYNLDGQRAEWDPSTNDQVWKAMQPALQLASRLLLAQDSFISGLQDAANRYWIDPYLYFGQSEPRLKFMRDFNPFDLTLVQAAHTMKRLNGFHPMIQSWDCLSQVLELRLDSGFHSNGKFVANAAGRTKYPALMFPDTKITIEIDAELVWILMVDKYSNSEKMVASVVLASTLAHEMMHAWAAVPGKWLCNPTWFGITDPVEVDACTELYNEIAPNCYWGEEPHFESDPVAEVGHAFESHVVGGGYWPFVAANSLFKAPQFLTASSGLMCHVLWPTGNYNESPNLNLPKIRRDQLNHFVRPQDVAKFFSNDFWNTAVQKFGTAALRETSTKPHKIAFNPADYGVRSSDIQKANLGTAADQKWIANFLASLLADNQQVLHSYISSLVVEACEFDIMITRFRNDADGWPDRDKQWSDLTRETMMIIYESAGLSIQNNNDGAGPRFQAVKEAALQLVYDKWKQMKCELLNWPANAPMFLGLGLQEWKQQIMLAVNGYEELLVPKLSDLLGILEDECAHQESMICELYQLSAAFWEPYRQKCPGHSDRWSIRANKVQKAIANILTGMNLERGQMPAWKVEWENRMNGIATRFQGVMKLLVLNPAQVHANWRDLLVSLPMLRKSRRKPHQRWFFLAKKEIANLTGKKLEDMKEFKQRFDSLLNLGTYKIPLPDMDPDELKMAQRWSGTLDDAQQGITQGNLSNAPSTGIFNTDRLKEFSAHLAMTEILAQEAKLSQAKGEADKGKGKAPTLQEIAESQGIQAPGIFPKIQRLGMANQAAPLSTLQTLGPGINAFAAYASGSGFSFPSHQAGSPSAWMANSSGNLAAWANTPLGASTSSTPGGGIMPHPYAVRETVTEDLHNAAQSTLIPKDPRLFAHESPRESSSVPESSNTQGTGALGNMDEMWELQGRPRAPQSNIPRMTVEEKWAHLSSLSTEERVVALLSEALTKDQPSDNVDVDMTGAPSYFVRAEDAQDSSSETEESGDESGRTRESSQTSAAESVVADEEKSGIEEHAASDGGSKQRSLKRKASWMARDAKKQKKVDGTANERKVETESATKGLLEEEKENQGFWSKISSNWLWAGK</sequence>
<organism evidence="2 3">
    <name type="scientific">Fusarium zealandicum</name>
    <dbReference type="NCBI Taxonomy" id="1053134"/>
    <lineage>
        <taxon>Eukaryota</taxon>
        <taxon>Fungi</taxon>
        <taxon>Dikarya</taxon>
        <taxon>Ascomycota</taxon>
        <taxon>Pezizomycotina</taxon>
        <taxon>Sordariomycetes</taxon>
        <taxon>Hypocreomycetidae</taxon>
        <taxon>Hypocreales</taxon>
        <taxon>Nectriaceae</taxon>
        <taxon>Fusarium</taxon>
        <taxon>Fusarium staphyleae species complex</taxon>
    </lineage>
</organism>
<evidence type="ECO:0000256" key="1">
    <source>
        <dbReference type="SAM" id="MobiDB-lite"/>
    </source>
</evidence>
<comment type="caution">
    <text evidence="2">The sequence shown here is derived from an EMBL/GenBank/DDBJ whole genome shotgun (WGS) entry which is preliminary data.</text>
</comment>
<reference evidence="2" key="2">
    <citation type="submission" date="2020-05" db="EMBL/GenBank/DDBJ databases">
        <authorList>
            <person name="Kim H.-S."/>
            <person name="Proctor R.H."/>
            <person name="Brown D.W."/>
        </authorList>
    </citation>
    <scope>NUCLEOTIDE SEQUENCE</scope>
    <source>
        <strain evidence="2">NRRL 22465</strain>
    </source>
</reference>
<dbReference type="Proteomes" id="UP000635477">
    <property type="component" value="Unassembled WGS sequence"/>
</dbReference>